<name>A0ABW3L0C0_9BACI</name>
<sequence length="89" mass="10161">MIYEWGSNKQIKAIDDPKTIDNLVSELNAARAESVSDTGDIASPDYRILFMNGEDSLKELGYYSSEAEDRYIDVKKEMLYVIDYSLPLE</sequence>
<evidence type="ECO:0000313" key="2">
    <source>
        <dbReference type="Proteomes" id="UP001596990"/>
    </source>
</evidence>
<protein>
    <submittedName>
        <fullName evidence="1">Uncharacterized protein</fullName>
    </submittedName>
</protein>
<reference evidence="2" key="1">
    <citation type="journal article" date="2019" name="Int. J. Syst. Evol. Microbiol.">
        <title>The Global Catalogue of Microorganisms (GCM) 10K type strain sequencing project: providing services to taxonomists for standard genome sequencing and annotation.</title>
        <authorList>
            <consortium name="The Broad Institute Genomics Platform"/>
            <consortium name="The Broad Institute Genome Sequencing Center for Infectious Disease"/>
            <person name="Wu L."/>
            <person name="Ma J."/>
        </authorList>
    </citation>
    <scope>NUCLEOTIDE SEQUENCE [LARGE SCALE GENOMIC DNA]</scope>
    <source>
        <strain evidence="2">CCUG 56607</strain>
    </source>
</reference>
<comment type="caution">
    <text evidence="1">The sequence shown here is derived from an EMBL/GenBank/DDBJ whole genome shotgun (WGS) entry which is preliminary data.</text>
</comment>
<evidence type="ECO:0000313" key="1">
    <source>
        <dbReference type="EMBL" id="MFD1019537.1"/>
    </source>
</evidence>
<dbReference type="EMBL" id="JBHTKL010000005">
    <property type="protein sequence ID" value="MFD1019537.1"/>
    <property type="molecule type" value="Genomic_DNA"/>
</dbReference>
<organism evidence="1 2">
    <name type="scientific">Thalassobacillus hwangdonensis</name>
    <dbReference type="NCBI Taxonomy" id="546108"/>
    <lineage>
        <taxon>Bacteria</taxon>
        <taxon>Bacillati</taxon>
        <taxon>Bacillota</taxon>
        <taxon>Bacilli</taxon>
        <taxon>Bacillales</taxon>
        <taxon>Bacillaceae</taxon>
        <taxon>Thalassobacillus</taxon>
    </lineage>
</organism>
<proteinExistence type="predicted"/>
<accession>A0ABW3L0C0</accession>
<keyword evidence="2" id="KW-1185">Reference proteome</keyword>
<dbReference type="Proteomes" id="UP001596990">
    <property type="component" value="Unassembled WGS sequence"/>
</dbReference>
<gene>
    <name evidence="1" type="ORF">ACFQ2J_10175</name>
</gene>